<protein>
    <submittedName>
        <fullName evidence="7">L-lysine exporter protein (LysE, argO)</fullName>
    </submittedName>
</protein>
<feature type="transmembrane region" description="Helical" evidence="6">
    <location>
        <begin position="182"/>
        <end position="203"/>
    </location>
</feature>
<dbReference type="Pfam" id="PF01810">
    <property type="entry name" value="LysE"/>
    <property type="match status" value="1"/>
</dbReference>
<evidence type="ECO:0000256" key="2">
    <source>
        <dbReference type="ARBA" id="ARBA00022475"/>
    </source>
</evidence>
<feature type="transmembrane region" description="Helical" evidence="6">
    <location>
        <begin position="40"/>
        <end position="62"/>
    </location>
</feature>
<dbReference type="AlphaFoldDB" id="A0A075GEB7"/>
<evidence type="ECO:0000256" key="5">
    <source>
        <dbReference type="ARBA" id="ARBA00023136"/>
    </source>
</evidence>
<feature type="transmembrane region" description="Helical" evidence="6">
    <location>
        <begin position="112"/>
        <end position="137"/>
    </location>
</feature>
<comment type="subcellular location">
    <subcellularLocation>
        <location evidence="1">Cell membrane</location>
        <topology evidence="1">Multi-pass membrane protein</topology>
    </subcellularLocation>
</comment>
<keyword evidence="2" id="KW-1003">Cell membrane</keyword>
<evidence type="ECO:0000313" key="7">
    <source>
        <dbReference type="EMBL" id="AIF01585.1"/>
    </source>
</evidence>
<feature type="transmembrane region" description="Helical" evidence="6">
    <location>
        <begin position="74"/>
        <end position="92"/>
    </location>
</feature>
<sequence>MSMSVSSAGLEGFALSLGLILALGPQNVFVLRQGLLRSHVFAVCLVCSLADASLIAAGVLGMGSILSGIEGAEFVIAIAAGAFLTGYGLLRIKSAMSPVGMTTEGEGESELGPTIGAALAFTFLNPHVYVDTLLLIGGASSRYLGDERLAFGIGAATASFVFFFSLGYGAKSLSDVLNKPEVWRVIDIGIACIMFVIAGAILLPQL</sequence>
<evidence type="ECO:0000256" key="6">
    <source>
        <dbReference type="SAM" id="Phobius"/>
    </source>
</evidence>
<organism evidence="7">
    <name type="scientific">uncultured marine group II/III euryarchaeote KM3_149_G01</name>
    <dbReference type="NCBI Taxonomy" id="1457886"/>
    <lineage>
        <taxon>Archaea</taxon>
        <taxon>Methanobacteriati</taxon>
        <taxon>Methanobacteriota</taxon>
        <taxon>environmental samples</taxon>
    </lineage>
</organism>
<feature type="transmembrane region" description="Helical" evidence="6">
    <location>
        <begin position="149"/>
        <end position="170"/>
    </location>
</feature>
<name>A0A075GEB7_9EURY</name>
<dbReference type="InterPro" id="IPR001123">
    <property type="entry name" value="LeuE-type"/>
</dbReference>
<dbReference type="PANTHER" id="PTHR30086:SF20">
    <property type="entry name" value="ARGININE EXPORTER PROTEIN ARGO-RELATED"/>
    <property type="match status" value="1"/>
</dbReference>
<keyword evidence="5 6" id="KW-0472">Membrane</keyword>
<dbReference type="EMBL" id="KF900625">
    <property type="protein sequence ID" value="AIF01585.1"/>
    <property type="molecule type" value="Genomic_DNA"/>
</dbReference>
<keyword evidence="3 6" id="KW-0812">Transmembrane</keyword>
<evidence type="ECO:0000256" key="4">
    <source>
        <dbReference type="ARBA" id="ARBA00022989"/>
    </source>
</evidence>
<proteinExistence type="predicted"/>
<accession>A0A075GEB7</accession>
<gene>
    <name evidence="7" type="primary">argO</name>
    <name evidence="7" type="synonym">lysE</name>
</gene>
<dbReference type="GO" id="GO:0015171">
    <property type="term" value="F:amino acid transmembrane transporter activity"/>
    <property type="evidence" value="ECO:0007669"/>
    <property type="project" value="TreeGrafter"/>
</dbReference>
<evidence type="ECO:0000256" key="3">
    <source>
        <dbReference type="ARBA" id="ARBA00022692"/>
    </source>
</evidence>
<evidence type="ECO:0000256" key="1">
    <source>
        <dbReference type="ARBA" id="ARBA00004651"/>
    </source>
</evidence>
<reference evidence="7" key="1">
    <citation type="journal article" date="2014" name="Genome Biol. Evol.">
        <title>Pangenome evidence for extensive interdomain horizontal transfer affecting lineage core and shell genes in uncultured planktonic thaumarchaeota and euryarchaeota.</title>
        <authorList>
            <person name="Deschamps P."/>
            <person name="Zivanovic Y."/>
            <person name="Moreira D."/>
            <person name="Rodriguez-Valera F."/>
            <person name="Lopez-Garcia P."/>
        </authorList>
    </citation>
    <scope>NUCLEOTIDE SEQUENCE</scope>
</reference>
<dbReference type="GO" id="GO:0005886">
    <property type="term" value="C:plasma membrane"/>
    <property type="evidence" value="ECO:0007669"/>
    <property type="project" value="UniProtKB-SubCell"/>
</dbReference>
<dbReference type="PANTHER" id="PTHR30086">
    <property type="entry name" value="ARGININE EXPORTER PROTEIN ARGO"/>
    <property type="match status" value="1"/>
</dbReference>
<keyword evidence="4 6" id="KW-1133">Transmembrane helix</keyword>